<feature type="site" description="Important for substrate specificity" evidence="3">
    <location>
        <position position="156"/>
    </location>
</feature>
<proteinExistence type="inferred from homology"/>
<comment type="caution">
    <text evidence="3">Lacks conserved residue(s) required for the propagation of feature annotation.</text>
</comment>
<comment type="subcellular location">
    <subcellularLocation>
        <location evidence="3">Cytoplasm</location>
    </subcellularLocation>
</comment>
<dbReference type="InterPro" id="IPR003697">
    <property type="entry name" value="Maf-like"/>
</dbReference>
<comment type="similarity">
    <text evidence="3">Belongs to the Maf family. YhdE subfamily.</text>
</comment>
<dbReference type="NCBIfam" id="TIGR00172">
    <property type="entry name" value="maf"/>
    <property type="match status" value="1"/>
</dbReference>
<dbReference type="GO" id="GO:0047429">
    <property type="term" value="F:nucleoside triphosphate diphosphatase activity"/>
    <property type="evidence" value="ECO:0007669"/>
    <property type="project" value="UniProtKB-EC"/>
</dbReference>
<keyword evidence="3" id="KW-0963">Cytoplasm</keyword>
<dbReference type="InterPro" id="IPR029001">
    <property type="entry name" value="ITPase-like_fam"/>
</dbReference>
<keyword evidence="2 3" id="KW-0378">Hydrolase</keyword>
<feature type="site" description="Important for substrate specificity" evidence="3">
    <location>
        <position position="11"/>
    </location>
</feature>
<dbReference type="SUPFAM" id="SSF52972">
    <property type="entry name" value="ITPase-like"/>
    <property type="match status" value="1"/>
</dbReference>
<organism evidence="4 6">
    <name type="scientific">Clostridium coskatii</name>
    <dbReference type="NCBI Taxonomy" id="1705578"/>
    <lineage>
        <taxon>Bacteria</taxon>
        <taxon>Bacillati</taxon>
        <taxon>Bacillota</taxon>
        <taxon>Clostridia</taxon>
        <taxon>Eubacteriales</taxon>
        <taxon>Clostridiaceae</taxon>
        <taxon>Clostridium</taxon>
    </lineage>
</organism>
<dbReference type="AlphaFoldDB" id="A0A166S2H2"/>
<reference evidence="4 6" key="1">
    <citation type="journal article" date="2015" name="Biotechnol. Bioeng.">
        <title>Genome sequence and phenotypic characterization of Caulobacter segnis.</title>
        <authorList>
            <person name="Patel S."/>
            <person name="Fletcher B."/>
            <person name="Scott D.C."/>
            <person name="Ely B."/>
        </authorList>
    </citation>
    <scope>NUCLEOTIDE SEQUENCE [LARGE SCALE GENOMIC DNA]</scope>
    <source>
        <strain evidence="4 6">PS02</strain>
    </source>
</reference>
<dbReference type="EC" id="3.6.1.9" evidence="3"/>
<comment type="cofactor">
    <cofactor evidence="1 3">
        <name>a divalent metal cation</name>
        <dbReference type="ChEBI" id="CHEBI:60240"/>
    </cofactor>
</comment>
<evidence type="ECO:0000313" key="6">
    <source>
        <dbReference type="Proteomes" id="UP000077384"/>
    </source>
</evidence>
<accession>A0A166S2H2</accession>
<evidence type="ECO:0000256" key="2">
    <source>
        <dbReference type="ARBA" id="ARBA00022801"/>
    </source>
</evidence>
<dbReference type="CDD" id="cd00555">
    <property type="entry name" value="Maf"/>
    <property type="match status" value="1"/>
</dbReference>
<dbReference type="Gene3D" id="3.90.950.10">
    <property type="match status" value="1"/>
</dbReference>
<comment type="catalytic activity">
    <reaction evidence="3">
        <text>dTTP + H2O = dTMP + diphosphate + H(+)</text>
        <dbReference type="Rhea" id="RHEA:28534"/>
        <dbReference type="ChEBI" id="CHEBI:15377"/>
        <dbReference type="ChEBI" id="CHEBI:15378"/>
        <dbReference type="ChEBI" id="CHEBI:33019"/>
        <dbReference type="ChEBI" id="CHEBI:37568"/>
        <dbReference type="ChEBI" id="CHEBI:63528"/>
        <dbReference type="EC" id="3.6.1.9"/>
    </reaction>
</comment>
<evidence type="ECO:0000313" key="4">
    <source>
        <dbReference type="EMBL" id="OAA91523.1"/>
    </source>
</evidence>
<feature type="site" description="Important for substrate specificity" evidence="3">
    <location>
        <position position="72"/>
    </location>
</feature>
<keyword evidence="7" id="KW-1185">Reference proteome</keyword>
<comment type="function">
    <text evidence="3">Nucleoside triphosphate pyrophosphatase that hydrolyzes dTTP and UTP. May have a dual role in cell division arrest and in preventing the incorporation of modified nucleotides into cellular nucleic acids.</text>
</comment>
<evidence type="ECO:0000256" key="3">
    <source>
        <dbReference type="HAMAP-Rule" id="MF_00528"/>
    </source>
</evidence>
<dbReference type="HAMAP" id="MF_00528">
    <property type="entry name" value="Maf"/>
    <property type="match status" value="1"/>
</dbReference>
<dbReference type="PATRIC" id="fig|1705578.3.peg.1933"/>
<dbReference type="GO" id="GO:0005737">
    <property type="term" value="C:cytoplasm"/>
    <property type="evidence" value="ECO:0007669"/>
    <property type="project" value="UniProtKB-SubCell"/>
</dbReference>
<keyword evidence="3" id="KW-0546">Nucleotide metabolism</keyword>
<dbReference type="PANTHER" id="PTHR43213:SF5">
    <property type="entry name" value="BIFUNCTIONAL DTTP_UTP PYROPHOSPHATASE_METHYLTRANSFERASE PROTEIN-RELATED"/>
    <property type="match status" value="1"/>
</dbReference>
<comment type="caution">
    <text evidence="4">The sequence shown here is derived from an EMBL/GenBank/DDBJ whole genome shotgun (WGS) entry which is preliminary data.</text>
</comment>
<dbReference type="NCBIfam" id="NF000867">
    <property type="entry name" value="PRK00078.1"/>
    <property type="match status" value="1"/>
</dbReference>
<dbReference type="EMBL" id="LROR01000084">
    <property type="protein sequence ID" value="OBR90965.1"/>
    <property type="molecule type" value="Genomic_DNA"/>
</dbReference>
<protein>
    <recommendedName>
        <fullName evidence="3">dTTP/UTP pyrophosphatase</fullName>
        <shortName evidence="3">dTTPase/UTPase</shortName>
        <ecNumber evidence="3">3.6.1.9</ecNumber>
    </recommendedName>
    <alternativeName>
        <fullName evidence="3">Nucleoside triphosphate pyrophosphatase</fullName>
    </alternativeName>
    <alternativeName>
        <fullName evidence="3">Nucleotide pyrophosphatase</fullName>
        <shortName evidence="3">Nucleotide PPase</shortName>
    </alternativeName>
</protein>
<evidence type="ECO:0000313" key="7">
    <source>
        <dbReference type="Proteomes" id="UP000093694"/>
    </source>
</evidence>
<gene>
    <name evidence="4" type="primary">yhdE</name>
    <name evidence="5" type="ORF">CLCOS_36980</name>
    <name evidence="4" type="ORF">WX73_01677</name>
</gene>
<dbReference type="GO" id="GO:0009117">
    <property type="term" value="P:nucleotide metabolic process"/>
    <property type="evidence" value="ECO:0007669"/>
    <property type="project" value="UniProtKB-KW"/>
</dbReference>
<reference evidence="5 7" key="2">
    <citation type="journal article" date="2016" name="Front. Microbiol.">
        <title>Industrial Acetogenic Biocatalysts: A Comparative Metabolic and Genomic Analysis.</title>
        <authorList>
            <person name="Bengelsdorf F."/>
            <person name="Poehlein A."/>
            <person name="Sonja S."/>
            <person name="Erz C."/>
            <person name="Hummel T."/>
            <person name="Hoffmeister S."/>
            <person name="Daniel R."/>
            <person name="Durre P."/>
        </authorList>
    </citation>
    <scope>NUCLEOTIDE SEQUENCE [LARGE SCALE GENOMIC DNA]</scope>
    <source>
        <strain evidence="5 7">PTA-10522</strain>
    </source>
</reference>
<evidence type="ECO:0000256" key="1">
    <source>
        <dbReference type="ARBA" id="ARBA00001968"/>
    </source>
</evidence>
<dbReference type="Pfam" id="PF02545">
    <property type="entry name" value="Maf"/>
    <property type="match status" value="1"/>
</dbReference>
<feature type="active site" description="Proton acceptor" evidence="3">
    <location>
        <position position="71"/>
    </location>
</feature>
<sequence length="192" mass="21467">MEIVLASASSRRKELLKRLTGNFEVMVSDFDENSVEFNGNCGSYVMELAEGKAKNVCSKLKDSSSIIIGCDTIVFFKEKVLGKPRSIEEGFHMLKSLSGNEHKVYSGIAIIDKSSNKIIKDFVCTRVIFSKIDDKRIREYLKTGEYKDKAGAYGIQGHGGVFVREIHGCYYNVVGLPLNKLYNMLSEMGLNL</sequence>
<dbReference type="PANTHER" id="PTHR43213">
    <property type="entry name" value="BIFUNCTIONAL DTTP/UTP PYROPHOSPHATASE/METHYLTRANSFERASE PROTEIN-RELATED"/>
    <property type="match status" value="1"/>
</dbReference>
<evidence type="ECO:0000313" key="5">
    <source>
        <dbReference type="EMBL" id="OBR90965.1"/>
    </source>
</evidence>
<dbReference type="PIRSF" id="PIRSF006305">
    <property type="entry name" value="Maf"/>
    <property type="match status" value="1"/>
</dbReference>
<comment type="catalytic activity">
    <reaction evidence="3">
        <text>UTP + H2O = UMP + diphosphate + H(+)</text>
        <dbReference type="Rhea" id="RHEA:29395"/>
        <dbReference type="ChEBI" id="CHEBI:15377"/>
        <dbReference type="ChEBI" id="CHEBI:15378"/>
        <dbReference type="ChEBI" id="CHEBI:33019"/>
        <dbReference type="ChEBI" id="CHEBI:46398"/>
        <dbReference type="ChEBI" id="CHEBI:57865"/>
        <dbReference type="EC" id="3.6.1.9"/>
    </reaction>
</comment>
<dbReference type="RefSeq" id="WP_013237390.1">
    <property type="nucleotide sequence ID" value="NZ_LITQ01000025.1"/>
</dbReference>
<dbReference type="Proteomes" id="UP000077384">
    <property type="component" value="Unassembled WGS sequence"/>
</dbReference>
<dbReference type="Proteomes" id="UP000093694">
    <property type="component" value="Unassembled WGS sequence"/>
</dbReference>
<name>A0A166S2H2_9CLOT</name>
<dbReference type="EMBL" id="LITQ01000025">
    <property type="protein sequence ID" value="OAA91523.1"/>
    <property type="molecule type" value="Genomic_DNA"/>
</dbReference>